<organism evidence="1 2">
    <name type="scientific">Pseudomonas yamanorum</name>
    <dbReference type="NCBI Taxonomy" id="515393"/>
    <lineage>
        <taxon>Bacteria</taxon>
        <taxon>Pseudomonadati</taxon>
        <taxon>Pseudomonadota</taxon>
        <taxon>Gammaproteobacteria</taxon>
        <taxon>Pseudomonadales</taxon>
        <taxon>Pseudomonadaceae</taxon>
        <taxon>Pseudomonas</taxon>
    </lineage>
</organism>
<accession>A0A7Y8FF34</accession>
<gene>
    <name evidence="1" type="ORF">HX828_19860</name>
</gene>
<proteinExistence type="predicted"/>
<evidence type="ECO:0000313" key="1">
    <source>
        <dbReference type="EMBL" id="NWE77823.1"/>
    </source>
</evidence>
<dbReference type="RefSeq" id="WP_177115222.1">
    <property type="nucleotide sequence ID" value="NZ_JACARF010000023.1"/>
</dbReference>
<dbReference type="Proteomes" id="UP000537188">
    <property type="component" value="Unassembled WGS sequence"/>
</dbReference>
<sequence>MPRQNLSALLDKQLEQRWIADHLAGLFNDRCICTRLSSSAWADTSACVSLPTSTACLHPAPRKQSQGNERR</sequence>
<comment type="caution">
    <text evidence="1">The sequence shown here is derived from an EMBL/GenBank/DDBJ whole genome shotgun (WGS) entry which is preliminary data.</text>
</comment>
<evidence type="ECO:0000313" key="2">
    <source>
        <dbReference type="Proteomes" id="UP000537188"/>
    </source>
</evidence>
<dbReference type="AlphaFoldDB" id="A0A7Y8FF34"/>
<name>A0A7Y8FF34_9PSED</name>
<reference evidence="1 2" key="1">
    <citation type="submission" date="2020-04" db="EMBL/GenBank/DDBJ databases">
        <title>Molecular characterization of pseudomonads from Agaricus bisporus reveal novel blotch 2 pathogens in Western Europe.</title>
        <authorList>
            <person name="Taparia T."/>
            <person name="Krijger M."/>
            <person name="Haynes E."/>
            <person name="Elpinstone J.G."/>
            <person name="Noble R."/>
            <person name="Van Der Wolf J."/>
        </authorList>
    </citation>
    <scope>NUCLEOTIDE SEQUENCE [LARGE SCALE GENOMIC DNA]</scope>
    <source>
        <strain evidence="1 2">IPO3781</strain>
    </source>
</reference>
<dbReference type="EMBL" id="JACARF010000023">
    <property type="protein sequence ID" value="NWE77823.1"/>
    <property type="molecule type" value="Genomic_DNA"/>
</dbReference>
<protein>
    <submittedName>
        <fullName evidence="1">Uncharacterized protein</fullName>
    </submittedName>
</protein>